<evidence type="ECO:0000313" key="1">
    <source>
        <dbReference type="EMBL" id="KAK7324145.1"/>
    </source>
</evidence>
<organism evidence="1 2">
    <name type="scientific">Canavalia gladiata</name>
    <name type="common">Sword bean</name>
    <name type="synonym">Dolichos gladiatus</name>
    <dbReference type="NCBI Taxonomy" id="3824"/>
    <lineage>
        <taxon>Eukaryota</taxon>
        <taxon>Viridiplantae</taxon>
        <taxon>Streptophyta</taxon>
        <taxon>Embryophyta</taxon>
        <taxon>Tracheophyta</taxon>
        <taxon>Spermatophyta</taxon>
        <taxon>Magnoliopsida</taxon>
        <taxon>eudicotyledons</taxon>
        <taxon>Gunneridae</taxon>
        <taxon>Pentapetalae</taxon>
        <taxon>rosids</taxon>
        <taxon>fabids</taxon>
        <taxon>Fabales</taxon>
        <taxon>Fabaceae</taxon>
        <taxon>Papilionoideae</taxon>
        <taxon>50 kb inversion clade</taxon>
        <taxon>NPAAA clade</taxon>
        <taxon>indigoferoid/millettioid clade</taxon>
        <taxon>Phaseoleae</taxon>
        <taxon>Canavalia</taxon>
    </lineage>
</organism>
<protein>
    <submittedName>
        <fullName evidence="1">Uncharacterized protein</fullName>
    </submittedName>
</protein>
<proteinExistence type="predicted"/>
<name>A0AAN9KUJ6_CANGL</name>
<keyword evidence="2" id="KW-1185">Reference proteome</keyword>
<sequence>MQRFDKSNWGFVGIARNIGVGLEKGKMHGLVWKKGKCKGWTGKRENAGAGLEKRKMQGLDWEKGKCRSWFGKRENGGAGLEKGEMQGLDWKKGNCRGWFGKRKRSSLIEAKMSFMGFEAKARGRKPCALPFVPSYFYNLYSPRSICIRFGRVSFTSSIMHWWVPQLCMDTVSH</sequence>
<dbReference type="EMBL" id="JAYMYQ010000006">
    <property type="protein sequence ID" value="KAK7324145.1"/>
    <property type="molecule type" value="Genomic_DNA"/>
</dbReference>
<gene>
    <name evidence="1" type="ORF">VNO77_27668</name>
</gene>
<reference evidence="1 2" key="1">
    <citation type="submission" date="2024-01" db="EMBL/GenBank/DDBJ databases">
        <title>The genomes of 5 underutilized Papilionoideae crops provide insights into root nodulation and disease resistanc.</title>
        <authorList>
            <person name="Jiang F."/>
        </authorList>
    </citation>
    <scope>NUCLEOTIDE SEQUENCE [LARGE SCALE GENOMIC DNA]</scope>
    <source>
        <strain evidence="1">LVBAO_FW01</strain>
        <tissue evidence="1">Leaves</tissue>
    </source>
</reference>
<evidence type="ECO:0000313" key="2">
    <source>
        <dbReference type="Proteomes" id="UP001367508"/>
    </source>
</evidence>
<dbReference type="AlphaFoldDB" id="A0AAN9KUJ6"/>
<comment type="caution">
    <text evidence="1">The sequence shown here is derived from an EMBL/GenBank/DDBJ whole genome shotgun (WGS) entry which is preliminary data.</text>
</comment>
<accession>A0AAN9KUJ6</accession>
<dbReference type="Proteomes" id="UP001367508">
    <property type="component" value="Unassembled WGS sequence"/>
</dbReference>